<dbReference type="GO" id="GO:0005634">
    <property type="term" value="C:nucleus"/>
    <property type="evidence" value="ECO:0007669"/>
    <property type="project" value="UniProtKB-SubCell"/>
</dbReference>
<evidence type="ECO:0000259" key="9">
    <source>
        <dbReference type="Pfam" id="PF10513"/>
    </source>
</evidence>
<dbReference type="GO" id="GO:0006357">
    <property type="term" value="P:regulation of transcription by RNA polymerase II"/>
    <property type="evidence" value="ECO:0007669"/>
    <property type="project" value="InterPro"/>
</dbReference>
<evidence type="ECO:0000313" key="11">
    <source>
        <dbReference type="Proteomes" id="UP001172673"/>
    </source>
</evidence>
<comment type="similarity">
    <text evidence="2 7">Belongs to the enhancer of polycomb family.</text>
</comment>
<sequence>MSTHTRARATRPKKLNSKQNVSIFREDQIESLVDYDTQRAAIETGVEKAEEAEYHLQQAIKASEAAKADAKIKDAYIPTPPTIASDVKYDILYPKGFQQPATYIRSSATVEDCAGVAYCMDEEDELALKLINGKLPAGQEPCTEDQFEEVMNFFEETAQTKQPFAAVDSPPVLPLEELQEQIDDTVPSFVRNLSRFMYDHWQTRRTATGNRSLAPRLKFETGQETDDSDPYVCFRRRELRQIRKTRNRDAQSAEKLRKLRMELETARGMLLMVKRREQLRKETLEIDRLVFEQRLALRDTKRKLGVKGDEDLLINQKVRQTLPTIRELYSPPSQKQKLPQGMTPNQAAIAQQLRMPMAPGPGPELRTLEDVAAAREREIQREIQSNIEKHIRWNEGFVDKTLAPLTPDLDDDYPSPGEHFREAMAATEYLPTPPASISDEESHELPEGMDVVMKDVSGPSTPFRYATPADEDKVGQMPSFRRRIGRGGRMLVDRRFPRTRRDSSKEDRSKDDASKYDSPDEDDFFEYESRVPESTFARMSQRAYLLGSSRPSENPQVMAARRSQSDTAGPSHSSPAGSHTQPTAAPS</sequence>
<evidence type="ECO:0000256" key="3">
    <source>
        <dbReference type="ARBA" id="ARBA00023015"/>
    </source>
</evidence>
<evidence type="ECO:0000256" key="5">
    <source>
        <dbReference type="ARBA" id="ARBA00023242"/>
    </source>
</evidence>
<feature type="domain" description="Enhancer of polycomb-like N-terminal" evidence="9">
    <location>
        <begin position="12"/>
        <end position="156"/>
    </location>
</feature>
<dbReference type="PANTHER" id="PTHR14898">
    <property type="entry name" value="ENHANCER OF POLYCOMB"/>
    <property type="match status" value="1"/>
</dbReference>
<name>A0AA38X8V2_9EURO</name>
<dbReference type="GO" id="GO:0035267">
    <property type="term" value="C:NuA4 histone acetyltransferase complex"/>
    <property type="evidence" value="ECO:0007669"/>
    <property type="project" value="InterPro"/>
</dbReference>
<comment type="subcellular location">
    <subcellularLocation>
        <location evidence="1 7">Nucleus</location>
    </subcellularLocation>
</comment>
<keyword evidence="3 7" id="KW-0805">Transcription regulation</keyword>
<feature type="region of interest" description="Disordered" evidence="8">
    <location>
        <begin position="546"/>
        <end position="587"/>
    </location>
</feature>
<dbReference type="InterPro" id="IPR024943">
    <property type="entry name" value="Enhancer_polycomb"/>
</dbReference>
<keyword evidence="4 7" id="KW-0804">Transcription</keyword>
<comment type="function">
    <text evidence="6">Component of the NuA4 histone acetyltransferase complex which is involved in transcriptional activation of selected genes principally by acetylation of nucleosomal histone H4 and H2A. The NuA4 complex is also involved in DNA repair. Involved in gene silencing by neighboring heterochromatin, blockage of the silencing spreading along the chromosome, and required for cell cycle progression through G2/M.</text>
</comment>
<dbReference type="Proteomes" id="UP001172673">
    <property type="component" value="Unassembled WGS sequence"/>
</dbReference>
<dbReference type="InterPro" id="IPR019542">
    <property type="entry name" value="Enhancer_polycomb-like_N"/>
</dbReference>
<evidence type="ECO:0000256" key="7">
    <source>
        <dbReference type="RuleBase" id="RU361124"/>
    </source>
</evidence>
<proteinExistence type="inferred from homology"/>
<gene>
    <name evidence="10" type="primary">EPL1_1</name>
    <name evidence="10" type="ORF">H2200_006718</name>
</gene>
<reference evidence="10" key="1">
    <citation type="submission" date="2022-10" db="EMBL/GenBank/DDBJ databases">
        <title>Culturing micro-colonial fungi from biological soil crusts in the Mojave desert and describing Neophaeococcomyces mojavensis, and introducing the new genera and species Taxawa tesnikishii.</title>
        <authorList>
            <person name="Kurbessoian T."/>
            <person name="Stajich J.E."/>
        </authorList>
    </citation>
    <scope>NUCLEOTIDE SEQUENCE</scope>
    <source>
        <strain evidence="10">TK_41</strain>
    </source>
</reference>
<accession>A0AA38X8V2</accession>
<protein>
    <recommendedName>
        <fullName evidence="7">Enhancer of polycomb-like protein</fullName>
    </recommendedName>
</protein>
<keyword evidence="5 7" id="KW-0539">Nucleus</keyword>
<comment type="caution">
    <text evidence="10">The sequence shown here is derived from an EMBL/GenBank/DDBJ whole genome shotgun (WGS) entry which is preliminary data.</text>
</comment>
<evidence type="ECO:0000313" key="10">
    <source>
        <dbReference type="EMBL" id="KAJ9608947.1"/>
    </source>
</evidence>
<evidence type="ECO:0000256" key="6">
    <source>
        <dbReference type="ARBA" id="ARBA00025513"/>
    </source>
</evidence>
<evidence type="ECO:0000256" key="2">
    <source>
        <dbReference type="ARBA" id="ARBA00008035"/>
    </source>
</evidence>
<feature type="compositionally biased region" description="Polar residues" evidence="8">
    <location>
        <begin position="565"/>
        <end position="587"/>
    </location>
</feature>
<organism evidence="10 11">
    <name type="scientific">Cladophialophora chaetospira</name>
    <dbReference type="NCBI Taxonomy" id="386627"/>
    <lineage>
        <taxon>Eukaryota</taxon>
        <taxon>Fungi</taxon>
        <taxon>Dikarya</taxon>
        <taxon>Ascomycota</taxon>
        <taxon>Pezizomycotina</taxon>
        <taxon>Eurotiomycetes</taxon>
        <taxon>Chaetothyriomycetidae</taxon>
        <taxon>Chaetothyriales</taxon>
        <taxon>Herpotrichiellaceae</taxon>
        <taxon>Cladophialophora</taxon>
    </lineage>
</organism>
<keyword evidence="11" id="KW-1185">Reference proteome</keyword>
<dbReference type="Pfam" id="PF10513">
    <property type="entry name" value="EPL1"/>
    <property type="match status" value="1"/>
</dbReference>
<feature type="compositionally biased region" description="Basic and acidic residues" evidence="8">
    <location>
        <begin position="491"/>
        <end position="518"/>
    </location>
</feature>
<feature type="region of interest" description="Disordered" evidence="8">
    <location>
        <begin position="480"/>
        <end position="532"/>
    </location>
</feature>
<dbReference type="EMBL" id="JAPDRK010000009">
    <property type="protein sequence ID" value="KAJ9608947.1"/>
    <property type="molecule type" value="Genomic_DNA"/>
</dbReference>
<evidence type="ECO:0000256" key="1">
    <source>
        <dbReference type="ARBA" id="ARBA00004123"/>
    </source>
</evidence>
<evidence type="ECO:0000256" key="4">
    <source>
        <dbReference type="ARBA" id="ARBA00023163"/>
    </source>
</evidence>
<evidence type="ECO:0000256" key="8">
    <source>
        <dbReference type="SAM" id="MobiDB-lite"/>
    </source>
</evidence>
<dbReference type="AlphaFoldDB" id="A0AA38X8V2"/>